<accession>A0A4V6D1A1</accession>
<dbReference type="Proteomes" id="UP000298652">
    <property type="component" value="Chromosome 9"/>
</dbReference>
<feature type="region of interest" description="Disordered" evidence="1">
    <location>
        <begin position="20"/>
        <end position="40"/>
    </location>
</feature>
<name>A0A4V6D1A1_SETVI</name>
<proteinExistence type="predicted"/>
<protein>
    <submittedName>
        <fullName evidence="2">Uncharacterized protein</fullName>
    </submittedName>
</protein>
<evidence type="ECO:0000313" key="2">
    <source>
        <dbReference type="EMBL" id="TKV93885.1"/>
    </source>
</evidence>
<evidence type="ECO:0000313" key="3">
    <source>
        <dbReference type="Proteomes" id="UP000298652"/>
    </source>
</evidence>
<sequence>MADIALLVVEEFERGTKRAAALRRGSQEPPAGDGDGCDRAASAYGRSKQRAWVAALAAGTRSETGGALGLAAADGFFSA</sequence>
<dbReference type="OMA" id="EEMMPAG"/>
<organism evidence="2 3">
    <name type="scientific">Setaria viridis</name>
    <name type="common">Green bristlegrass</name>
    <name type="synonym">Setaria italica subsp. viridis</name>
    <dbReference type="NCBI Taxonomy" id="4556"/>
    <lineage>
        <taxon>Eukaryota</taxon>
        <taxon>Viridiplantae</taxon>
        <taxon>Streptophyta</taxon>
        <taxon>Embryophyta</taxon>
        <taxon>Tracheophyta</taxon>
        <taxon>Spermatophyta</taxon>
        <taxon>Magnoliopsida</taxon>
        <taxon>Liliopsida</taxon>
        <taxon>Poales</taxon>
        <taxon>Poaceae</taxon>
        <taxon>PACMAD clade</taxon>
        <taxon>Panicoideae</taxon>
        <taxon>Panicodae</taxon>
        <taxon>Paniceae</taxon>
        <taxon>Cenchrinae</taxon>
        <taxon>Setaria</taxon>
    </lineage>
</organism>
<dbReference type="EMBL" id="CM016560">
    <property type="protein sequence ID" value="TKV93885.1"/>
    <property type="molecule type" value="Genomic_DNA"/>
</dbReference>
<gene>
    <name evidence="2" type="ORF">SEVIR_9G258700v2</name>
</gene>
<dbReference type="Gramene" id="TKV93885">
    <property type="protein sequence ID" value="TKV93885"/>
    <property type="gene ID" value="SEVIR_9G258700v2"/>
</dbReference>
<evidence type="ECO:0000256" key="1">
    <source>
        <dbReference type="SAM" id="MobiDB-lite"/>
    </source>
</evidence>
<dbReference type="AlphaFoldDB" id="A0A4V6D1A1"/>
<reference evidence="2" key="1">
    <citation type="submission" date="2019-03" db="EMBL/GenBank/DDBJ databases">
        <title>WGS assembly of Setaria viridis.</title>
        <authorList>
            <person name="Huang P."/>
            <person name="Jenkins J."/>
            <person name="Grimwood J."/>
            <person name="Barry K."/>
            <person name="Healey A."/>
            <person name="Mamidi S."/>
            <person name="Sreedasyam A."/>
            <person name="Shu S."/>
            <person name="Feldman M."/>
            <person name="Wu J."/>
            <person name="Yu Y."/>
            <person name="Chen C."/>
            <person name="Johnson J."/>
            <person name="Rokhsar D."/>
            <person name="Baxter I."/>
            <person name="Schmutz J."/>
            <person name="Brutnell T."/>
            <person name="Kellogg E."/>
        </authorList>
    </citation>
    <scope>NUCLEOTIDE SEQUENCE [LARGE SCALE GENOMIC DNA]</scope>
</reference>
<keyword evidence="3" id="KW-1185">Reference proteome</keyword>